<comment type="caution">
    <text evidence="1">The sequence shown here is derived from an EMBL/GenBank/DDBJ whole genome shotgun (WGS) entry which is preliminary data.</text>
</comment>
<dbReference type="EMBL" id="CM042017">
    <property type="protein sequence ID" value="KAI3688891.1"/>
    <property type="molecule type" value="Genomic_DNA"/>
</dbReference>
<protein>
    <submittedName>
        <fullName evidence="1">Uncharacterized protein</fullName>
    </submittedName>
</protein>
<evidence type="ECO:0000313" key="1">
    <source>
        <dbReference type="EMBL" id="KAI3688891.1"/>
    </source>
</evidence>
<sequence length="727" mass="82987">MNLKHFLSRLTISKVSRFHGRRTPSWNYREVCTSRSISPLLSLPNTHKDDSWIGNPKSPMSQSLFYRFIHSGQQTVSSGANAVETVSVDSEDDDAVMNEFLSRFVWIMRGKLTEVYTDADKKEIDAMLHIIVGKVVSEMEAGRLESFLDSTEASVSQDFSEDLWKTVWEVSNVVVEDMKKAKKKEKMKSFLQSEEVKDMTRFAGEIGIRGDLLRELRFKWAREKLEDNEFYESLELMRQEAKEPEPQTETETETETTQIHEASESNTDEEDDAQEVSLPKRSGKIKYKIYGLDLSKPKWAEVAEQIHETGGSITPQEPKPISGKSKIVTEKLLSLQVDNDPSPLIQEWIELLQPSRIDWLALLERLKEQNNQLYFKISELLLDEESFQTTVRDYSQLMDAYAKNNQLQEAERIIKKMTEKGISPDILTKTTMVHMYSKAGNLNQAKEAFESLRTLGFQPDLKVYNSMIMAYINAGDRKSCEALMRDLESQNFKPSEKTYLALLESYAKNADPIGASRISTRMEFAGYPPSLESNTYLVEAYSRKGNPDQARKHFDDIIKLGYKPDDSCIARMISAYANKNLLDKALQLLLQLEKDGTEHGVATYSVLIDWLGKLQLVDEVEGILGKFKEKGMEPSLDVYLSLCDMYSRGREEKKALQALGVVEANKEKLRGDEFEKIISCLIAGGFRQDAERIHNLMVAQGFRVSEQLSVTLQAAQTFPRKRPSMMR</sequence>
<dbReference type="Proteomes" id="UP001055811">
    <property type="component" value="Linkage Group LG09"/>
</dbReference>
<reference evidence="1 2" key="2">
    <citation type="journal article" date="2022" name="Mol. Ecol. Resour.">
        <title>The genomes of chicory, endive, great burdock and yacon provide insights into Asteraceae paleo-polyploidization history and plant inulin production.</title>
        <authorList>
            <person name="Fan W."/>
            <person name="Wang S."/>
            <person name="Wang H."/>
            <person name="Wang A."/>
            <person name="Jiang F."/>
            <person name="Liu H."/>
            <person name="Zhao H."/>
            <person name="Xu D."/>
            <person name="Zhang Y."/>
        </authorList>
    </citation>
    <scope>NUCLEOTIDE SEQUENCE [LARGE SCALE GENOMIC DNA]</scope>
    <source>
        <strain evidence="2">cv. Punajuju</strain>
        <tissue evidence="1">Leaves</tissue>
    </source>
</reference>
<gene>
    <name evidence="1" type="ORF">L2E82_46811</name>
</gene>
<evidence type="ECO:0000313" key="2">
    <source>
        <dbReference type="Proteomes" id="UP001055811"/>
    </source>
</evidence>
<keyword evidence="2" id="KW-1185">Reference proteome</keyword>
<reference evidence="2" key="1">
    <citation type="journal article" date="2022" name="Mol. Ecol. Resour.">
        <title>The genomes of chicory, endive, great burdock and yacon provide insights into Asteraceae palaeo-polyploidization history and plant inulin production.</title>
        <authorList>
            <person name="Fan W."/>
            <person name="Wang S."/>
            <person name="Wang H."/>
            <person name="Wang A."/>
            <person name="Jiang F."/>
            <person name="Liu H."/>
            <person name="Zhao H."/>
            <person name="Xu D."/>
            <person name="Zhang Y."/>
        </authorList>
    </citation>
    <scope>NUCLEOTIDE SEQUENCE [LARGE SCALE GENOMIC DNA]</scope>
    <source>
        <strain evidence="2">cv. Punajuju</strain>
    </source>
</reference>
<name>A0ACB8YUH3_CICIN</name>
<proteinExistence type="predicted"/>
<organism evidence="1 2">
    <name type="scientific">Cichorium intybus</name>
    <name type="common">Chicory</name>
    <dbReference type="NCBI Taxonomy" id="13427"/>
    <lineage>
        <taxon>Eukaryota</taxon>
        <taxon>Viridiplantae</taxon>
        <taxon>Streptophyta</taxon>
        <taxon>Embryophyta</taxon>
        <taxon>Tracheophyta</taxon>
        <taxon>Spermatophyta</taxon>
        <taxon>Magnoliopsida</taxon>
        <taxon>eudicotyledons</taxon>
        <taxon>Gunneridae</taxon>
        <taxon>Pentapetalae</taxon>
        <taxon>asterids</taxon>
        <taxon>campanulids</taxon>
        <taxon>Asterales</taxon>
        <taxon>Asteraceae</taxon>
        <taxon>Cichorioideae</taxon>
        <taxon>Cichorieae</taxon>
        <taxon>Cichoriinae</taxon>
        <taxon>Cichorium</taxon>
    </lineage>
</organism>
<accession>A0ACB8YUH3</accession>